<dbReference type="Proteomes" id="UP000604481">
    <property type="component" value="Unassembled WGS sequence"/>
</dbReference>
<sequence>MSDKPRRPTLQDVADRVGTSKMTISRYLRDPQQVAEATRAQIAGVMAELGYIPSRVPDMLANAKSRAIGVLLPSISNQVFASVVHGIERITQPAGYQCLYAHYGYSAQREEDQIRQLLSFHIDGLILCETVHTDATLRMLEVAAIPVVEVMELPAQPIDQAVGLDHTAAARAMVEAMLARGKRHIAYLAARLDRRTQLREAGYRAAMLAAGLTPCVVASEASSSFSLGSELLRQARVEHPQLDGVFCTNDDIAAGALLAAQAMGLTVPDDLAVAGCNALDIGRALAPPLASIVTPREAIGELAAQRLLARINGERFNSTVIDAGFTLFAGGSI</sequence>
<dbReference type="Pfam" id="PF13377">
    <property type="entry name" value="Peripla_BP_3"/>
    <property type="match status" value="1"/>
</dbReference>
<evidence type="ECO:0000313" key="6">
    <source>
        <dbReference type="Proteomes" id="UP000604481"/>
    </source>
</evidence>
<feature type="domain" description="HTH lacI-type" evidence="4">
    <location>
        <begin position="8"/>
        <end position="62"/>
    </location>
</feature>
<evidence type="ECO:0000259" key="4">
    <source>
        <dbReference type="PROSITE" id="PS50932"/>
    </source>
</evidence>
<dbReference type="PANTHER" id="PTHR30146:SF2">
    <property type="entry name" value="HTH-TYPE TRANSCRIPTIONAL REGULATOR GNTR"/>
    <property type="match status" value="1"/>
</dbReference>
<dbReference type="SUPFAM" id="SSF53822">
    <property type="entry name" value="Periplasmic binding protein-like I"/>
    <property type="match status" value="1"/>
</dbReference>
<dbReference type="EMBL" id="JADFUA010000006">
    <property type="protein sequence ID" value="MBE9609995.1"/>
    <property type="molecule type" value="Genomic_DNA"/>
</dbReference>
<dbReference type="InterPro" id="IPR028082">
    <property type="entry name" value="Peripla_BP_I"/>
</dbReference>
<dbReference type="SUPFAM" id="SSF47413">
    <property type="entry name" value="lambda repressor-like DNA-binding domains"/>
    <property type="match status" value="1"/>
</dbReference>
<dbReference type="AlphaFoldDB" id="A0A8J7G107"/>
<protein>
    <submittedName>
        <fullName evidence="5">Gluconate operon transcriptional repressor GntR</fullName>
    </submittedName>
</protein>
<dbReference type="CDD" id="cd01575">
    <property type="entry name" value="PBP1_GntR"/>
    <property type="match status" value="1"/>
</dbReference>
<proteinExistence type="predicted"/>
<dbReference type="Gene3D" id="3.40.50.2300">
    <property type="match status" value="2"/>
</dbReference>
<keyword evidence="1" id="KW-0805">Transcription regulation</keyword>
<dbReference type="Gene3D" id="1.10.260.40">
    <property type="entry name" value="lambda repressor-like DNA-binding domains"/>
    <property type="match status" value="1"/>
</dbReference>
<gene>
    <name evidence="5" type="primary">gntR</name>
    <name evidence="5" type="ORF">INR99_11640</name>
</gene>
<dbReference type="GO" id="GO:0003700">
    <property type="term" value="F:DNA-binding transcription factor activity"/>
    <property type="evidence" value="ECO:0007669"/>
    <property type="project" value="TreeGrafter"/>
</dbReference>
<name>A0A8J7G107_9NEIS</name>
<dbReference type="RefSeq" id="WP_194116516.1">
    <property type="nucleotide sequence ID" value="NZ_JADFUA010000006.1"/>
</dbReference>
<keyword evidence="2" id="KW-0238">DNA-binding</keyword>
<dbReference type="CDD" id="cd01392">
    <property type="entry name" value="HTH_LacI"/>
    <property type="match status" value="1"/>
</dbReference>
<dbReference type="InterPro" id="IPR010982">
    <property type="entry name" value="Lambda_DNA-bd_dom_sf"/>
</dbReference>
<dbReference type="SMART" id="SM00354">
    <property type="entry name" value="HTH_LACI"/>
    <property type="match status" value="1"/>
</dbReference>
<dbReference type="NCBIfam" id="NF011563">
    <property type="entry name" value="PRK14987.1"/>
    <property type="match status" value="1"/>
</dbReference>
<evidence type="ECO:0000313" key="5">
    <source>
        <dbReference type="EMBL" id="MBE9609995.1"/>
    </source>
</evidence>
<dbReference type="PANTHER" id="PTHR30146">
    <property type="entry name" value="LACI-RELATED TRANSCRIPTIONAL REPRESSOR"/>
    <property type="match status" value="1"/>
</dbReference>
<reference evidence="5 6" key="1">
    <citation type="submission" date="2020-10" db="EMBL/GenBank/DDBJ databases">
        <title>The genome sequence of Chitinilyticum litopenaei 4Y14.</title>
        <authorList>
            <person name="Liu Y."/>
        </authorList>
    </citation>
    <scope>NUCLEOTIDE SEQUENCE [LARGE SCALE GENOMIC DNA]</scope>
    <source>
        <strain evidence="5 6">4Y14</strain>
    </source>
</reference>
<keyword evidence="3" id="KW-0804">Transcription</keyword>
<organism evidence="5 6">
    <name type="scientific">Chitinilyticum piscinae</name>
    <dbReference type="NCBI Taxonomy" id="2866724"/>
    <lineage>
        <taxon>Bacteria</taxon>
        <taxon>Pseudomonadati</taxon>
        <taxon>Pseudomonadota</taxon>
        <taxon>Betaproteobacteria</taxon>
        <taxon>Neisseriales</taxon>
        <taxon>Chitinibacteraceae</taxon>
        <taxon>Chitinilyticum</taxon>
    </lineage>
</organism>
<dbReference type="InterPro" id="IPR000843">
    <property type="entry name" value="HTH_LacI"/>
</dbReference>
<dbReference type="InterPro" id="IPR046335">
    <property type="entry name" value="LacI/GalR-like_sensor"/>
</dbReference>
<dbReference type="Pfam" id="PF00356">
    <property type="entry name" value="LacI"/>
    <property type="match status" value="1"/>
</dbReference>
<dbReference type="PROSITE" id="PS50932">
    <property type="entry name" value="HTH_LACI_2"/>
    <property type="match status" value="1"/>
</dbReference>
<comment type="caution">
    <text evidence="5">The sequence shown here is derived from an EMBL/GenBank/DDBJ whole genome shotgun (WGS) entry which is preliminary data.</text>
</comment>
<accession>A0A8J7G107</accession>
<keyword evidence="6" id="KW-1185">Reference proteome</keyword>
<evidence type="ECO:0000256" key="3">
    <source>
        <dbReference type="ARBA" id="ARBA00023163"/>
    </source>
</evidence>
<evidence type="ECO:0000256" key="2">
    <source>
        <dbReference type="ARBA" id="ARBA00023125"/>
    </source>
</evidence>
<evidence type="ECO:0000256" key="1">
    <source>
        <dbReference type="ARBA" id="ARBA00023015"/>
    </source>
</evidence>
<dbReference type="GO" id="GO:0000976">
    <property type="term" value="F:transcription cis-regulatory region binding"/>
    <property type="evidence" value="ECO:0007669"/>
    <property type="project" value="TreeGrafter"/>
</dbReference>